<accession>A0ABR2ARG7</accession>
<sequence length="70" mass="7889">MQIIHTVWTFGIRSSCTKLVSNRARRHSMVFNVLVTFGIYDQFFARELLILRNGCGPGFVQLGSSKAAQL</sequence>
<gene>
    <name evidence="1" type="ORF">V6N12_019822</name>
</gene>
<dbReference type="Proteomes" id="UP001472677">
    <property type="component" value="Unassembled WGS sequence"/>
</dbReference>
<keyword evidence="2" id="KW-1185">Reference proteome</keyword>
<organism evidence="1 2">
    <name type="scientific">Hibiscus sabdariffa</name>
    <name type="common">roselle</name>
    <dbReference type="NCBI Taxonomy" id="183260"/>
    <lineage>
        <taxon>Eukaryota</taxon>
        <taxon>Viridiplantae</taxon>
        <taxon>Streptophyta</taxon>
        <taxon>Embryophyta</taxon>
        <taxon>Tracheophyta</taxon>
        <taxon>Spermatophyta</taxon>
        <taxon>Magnoliopsida</taxon>
        <taxon>eudicotyledons</taxon>
        <taxon>Gunneridae</taxon>
        <taxon>Pentapetalae</taxon>
        <taxon>rosids</taxon>
        <taxon>malvids</taxon>
        <taxon>Malvales</taxon>
        <taxon>Malvaceae</taxon>
        <taxon>Malvoideae</taxon>
        <taxon>Hibiscus</taxon>
    </lineage>
</organism>
<comment type="caution">
    <text evidence="1">The sequence shown here is derived from an EMBL/GenBank/DDBJ whole genome shotgun (WGS) entry which is preliminary data.</text>
</comment>
<dbReference type="EMBL" id="JBBPBM010000359">
    <property type="protein sequence ID" value="KAK8496614.1"/>
    <property type="molecule type" value="Genomic_DNA"/>
</dbReference>
<name>A0ABR2ARG7_9ROSI</name>
<evidence type="ECO:0000313" key="2">
    <source>
        <dbReference type="Proteomes" id="UP001472677"/>
    </source>
</evidence>
<evidence type="ECO:0000313" key="1">
    <source>
        <dbReference type="EMBL" id="KAK8496614.1"/>
    </source>
</evidence>
<reference evidence="1 2" key="1">
    <citation type="journal article" date="2024" name="G3 (Bethesda)">
        <title>Genome assembly of Hibiscus sabdariffa L. provides insights into metabolisms of medicinal natural products.</title>
        <authorList>
            <person name="Kim T."/>
        </authorList>
    </citation>
    <scope>NUCLEOTIDE SEQUENCE [LARGE SCALE GENOMIC DNA]</scope>
    <source>
        <strain evidence="1">TK-2024</strain>
        <tissue evidence="1">Old leaves</tissue>
    </source>
</reference>
<proteinExistence type="predicted"/>
<protein>
    <submittedName>
        <fullName evidence="1">Uncharacterized protein</fullName>
    </submittedName>
</protein>